<name>A0A2G8RV76_9APHY</name>
<feature type="region of interest" description="Disordered" evidence="2">
    <location>
        <begin position="240"/>
        <end position="275"/>
    </location>
</feature>
<evidence type="ECO:0000259" key="3">
    <source>
        <dbReference type="PROSITE" id="PS50114"/>
    </source>
</evidence>
<dbReference type="GO" id="GO:0008270">
    <property type="term" value="F:zinc ion binding"/>
    <property type="evidence" value="ECO:0007669"/>
    <property type="project" value="UniProtKB-KW"/>
</dbReference>
<organism evidence="4 5">
    <name type="scientific">Ganoderma sinense ZZ0214-1</name>
    <dbReference type="NCBI Taxonomy" id="1077348"/>
    <lineage>
        <taxon>Eukaryota</taxon>
        <taxon>Fungi</taxon>
        <taxon>Dikarya</taxon>
        <taxon>Basidiomycota</taxon>
        <taxon>Agaricomycotina</taxon>
        <taxon>Agaricomycetes</taxon>
        <taxon>Polyporales</taxon>
        <taxon>Polyporaceae</taxon>
        <taxon>Ganoderma</taxon>
    </lineage>
</organism>
<dbReference type="SMART" id="SM00401">
    <property type="entry name" value="ZnF_GATA"/>
    <property type="match status" value="1"/>
</dbReference>
<comment type="caution">
    <text evidence="4">The sequence shown here is derived from an EMBL/GenBank/DDBJ whole genome shotgun (WGS) entry which is preliminary data.</text>
</comment>
<dbReference type="CDD" id="cd00202">
    <property type="entry name" value="ZnF_GATA"/>
    <property type="match status" value="1"/>
</dbReference>
<sequence>MSDTDSYHSPSAPWNIYADELQHYGHGYPLWMPDPDPTVAEVELGDVGWLHDGGFYQMFNSMKAKGEPQVRNAVPSGFEPFCPPTLALVGPRDKVSEPILCGRSVKQVDFDVEVAASALASAPSGGSAGINFSFKSTSDRGAFLILSPPAVSTQILSKMHIINYMRTHFDHWVEFANATIGLGLRDEEILFVSGTMKTDRWAVAAFRSESRKVEGSFTANLTSFGEASVALSVSSETPPLRYYRTGPSQPSSGSESGRMLPGGQVPPSPSLPPGRRDQCIFMNYYRMKRRFWKPLPMQAAGTGRHGGGSGSEDGTDPEDPFVVVDDSELWTEEWQKDEQYIDPVIHLLDYILEFSEASYAVACDLDVSMLLKGSAESIQSVLANMRPVIEVDEYGVGAIWPADQEHEFVGAHPSSGRVTNFHQFTHGSTSTSMLPPIWLPPRFHDHLAQDTLISQSLQDLYQPDGAIPRYPDESQPGFPLRASSRRLPGRPAMTTTPLFPELANDVMYTDDASAKLSARVLRKCHNCRTTDTMTWRQSSLTPSKVLCNKCGLFERTHSRPRPEQFPQKRGPAVNQFKPHQYFGILLTA</sequence>
<evidence type="ECO:0000313" key="5">
    <source>
        <dbReference type="Proteomes" id="UP000230002"/>
    </source>
</evidence>
<dbReference type="GO" id="GO:0006355">
    <property type="term" value="P:regulation of DNA-templated transcription"/>
    <property type="evidence" value="ECO:0007669"/>
    <property type="project" value="InterPro"/>
</dbReference>
<keyword evidence="1" id="KW-0479">Metal-binding</keyword>
<dbReference type="InterPro" id="IPR000679">
    <property type="entry name" value="Znf_GATA"/>
</dbReference>
<dbReference type="SUPFAM" id="SSF57716">
    <property type="entry name" value="Glucocorticoid receptor-like (DNA-binding domain)"/>
    <property type="match status" value="1"/>
</dbReference>
<accession>A0A2G8RV76</accession>
<evidence type="ECO:0000313" key="4">
    <source>
        <dbReference type="EMBL" id="PIL25411.1"/>
    </source>
</evidence>
<dbReference type="OrthoDB" id="2791100at2759"/>
<dbReference type="PROSITE" id="PS50114">
    <property type="entry name" value="GATA_ZN_FINGER_2"/>
    <property type="match status" value="1"/>
</dbReference>
<evidence type="ECO:0000256" key="2">
    <source>
        <dbReference type="SAM" id="MobiDB-lite"/>
    </source>
</evidence>
<dbReference type="Proteomes" id="UP000230002">
    <property type="component" value="Unassembled WGS sequence"/>
</dbReference>
<feature type="domain" description="GATA-type" evidence="3">
    <location>
        <begin position="518"/>
        <end position="577"/>
    </location>
</feature>
<keyword evidence="1" id="KW-0862">Zinc</keyword>
<proteinExistence type="predicted"/>
<dbReference type="EMBL" id="AYKW01000056">
    <property type="protein sequence ID" value="PIL25411.1"/>
    <property type="molecule type" value="Genomic_DNA"/>
</dbReference>
<reference evidence="4 5" key="1">
    <citation type="journal article" date="2015" name="Sci. Rep.">
        <title>Chromosome-level genome map provides insights into diverse defense mechanisms in the medicinal fungus Ganoderma sinense.</title>
        <authorList>
            <person name="Zhu Y."/>
            <person name="Xu J."/>
            <person name="Sun C."/>
            <person name="Zhou S."/>
            <person name="Xu H."/>
            <person name="Nelson D.R."/>
            <person name="Qian J."/>
            <person name="Song J."/>
            <person name="Luo H."/>
            <person name="Xiang L."/>
            <person name="Li Y."/>
            <person name="Xu Z."/>
            <person name="Ji A."/>
            <person name="Wang L."/>
            <person name="Lu S."/>
            <person name="Hayward A."/>
            <person name="Sun W."/>
            <person name="Li X."/>
            <person name="Schwartz D.C."/>
            <person name="Wang Y."/>
            <person name="Chen S."/>
        </authorList>
    </citation>
    <scope>NUCLEOTIDE SEQUENCE [LARGE SCALE GENOMIC DNA]</scope>
    <source>
        <strain evidence="4 5">ZZ0214-1</strain>
    </source>
</reference>
<dbReference type="Pfam" id="PF00320">
    <property type="entry name" value="GATA"/>
    <property type="match status" value="1"/>
</dbReference>
<dbReference type="InterPro" id="IPR013088">
    <property type="entry name" value="Znf_NHR/GATA"/>
</dbReference>
<keyword evidence="1" id="KW-0863">Zinc-finger</keyword>
<protein>
    <submittedName>
        <fullName evidence="4">Transcription factor</fullName>
    </submittedName>
</protein>
<feature type="region of interest" description="Disordered" evidence="2">
    <location>
        <begin position="298"/>
        <end position="319"/>
    </location>
</feature>
<dbReference type="STRING" id="1077348.A0A2G8RV76"/>
<evidence type="ECO:0000256" key="1">
    <source>
        <dbReference type="PROSITE-ProRule" id="PRU00094"/>
    </source>
</evidence>
<feature type="compositionally biased region" description="Low complexity" evidence="2">
    <location>
        <begin position="246"/>
        <end position="257"/>
    </location>
</feature>
<dbReference type="AlphaFoldDB" id="A0A2G8RV76"/>
<dbReference type="Gene3D" id="3.30.50.10">
    <property type="entry name" value="Erythroid Transcription Factor GATA-1, subunit A"/>
    <property type="match status" value="1"/>
</dbReference>
<dbReference type="GO" id="GO:0043565">
    <property type="term" value="F:sequence-specific DNA binding"/>
    <property type="evidence" value="ECO:0007669"/>
    <property type="project" value="InterPro"/>
</dbReference>
<gene>
    <name evidence="4" type="ORF">GSI_13301</name>
</gene>
<keyword evidence="5" id="KW-1185">Reference proteome</keyword>